<dbReference type="GO" id="GO:0030170">
    <property type="term" value="F:pyridoxal phosphate binding"/>
    <property type="evidence" value="ECO:0007669"/>
    <property type="project" value="TreeGrafter"/>
</dbReference>
<protein>
    <submittedName>
        <fullName evidence="5">SRR</fullName>
        <ecNumber evidence="5">5.1.1.18</ecNumber>
    </submittedName>
</protein>
<accession>A0A6J8B9T2</accession>
<dbReference type="InterPro" id="IPR001926">
    <property type="entry name" value="TrpB-like_PALP"/>
</dbReference>
<name>A0A6J8B9T2_MYTCO</name>
<keyword evidence="6" id="KW-1185">Reference proteome</keyword>
<dbReference type="GO" id="GO:0000287">
    <property type="term" value="F:magnesium ion binding"/>
    <property type="evidence" value="ECO:0007669"/>
    <property type="project" value="TreeGrafter"/>
</dbReference>
<evidence type="ECO:0000259" key="4">
    <source>
        <dbReference type="Pfam" id="PF00291"/>
    </source>
</evidence>
<dbReference type="GO" id="GO:0070179">
    <property type="term" value="P:D-serine biosynthetic process"/>
    <property type="evidence" value="ECO:0007669"/>
    <property type="project" value="TreeGrafter"/>
</dbReference>
<dbReference type="EC" id="5.1.1.18" evidence="5"/>
<proteinExistence type="inferred from homology"/>
<evidence type="ECO:0000256" key="1">
    <source>
        <dbReference type="ARBA" id="ARBA00001933"/>
    </source>
</evidence>
<evidence type="ECO:0000313" key="6">
    <source>
        <dbReference type="Proteomes" id="UP000507470"/>
    </source>
</evidence>
<feature type="domain" description="Tryptophan synthase beta chain-like PALP" evidence="4">
    <location>
        <begin position="6"/>
        <end position="196"/>
    </location>
</feature>
<dbReference type="Gene3D" id="3.40.50.1100">
    <property type="match status" value="2"/>
</dbReference>
<dbReference type="Pfam" id="PF00291">
    <property type="entry name" value="PALP"/>
    <property type="match status" value="1"/>
</dbReference>
<dbReference type="GO" id="GO:0030378">
    <property type="term" value="F:serine racemase activity"/>
    <property type="evidence" value="ECO:0007669"/>
    <property type="project" value="UniProtKB-EC"/>
</dbReference>
<organism evidence="5 6">
    <name type="scientific">Mytilus coruscus</name>
    <name type="common">Sea mussel</name>
    <dbReference type="NCBI Taxonomy" id="42192"/>
    <lineage>
        <taxon>Eukaryota</taxon>
        <taxon>Metazoa</taxon>
        <taxon>Spiralia</taxon>
        <taxon>Lophotrochozoa</taxon>
        <taxon>Mollusca</taxon>
        <taxon>Bivalvia</taxon>
        <taxon>Autobranchia</taxon>
        <taxon>Pteriomorphia</taxon>
        <taxon>Mytilida</taxon>
        <taxon>Mytiloidea</taxon>
        <taxon>Mytilidae</taxon>
        <taxon>Mytilinae</taxon>
        <taxon>Mytilus</taxon>
    </lineage>
</organism>
<dbReference type="Proteomes" id="UP000507470">
    <property type="component" value="Unassembled WGS sequence"/>
</dbReference>
<evidence type="ECO:0000313" key="5">
    <source>
        <dbReference type="EMBL" id="CAC5380323.1"/>
    </source>
</evidence>
<evidence type="ECO:0000256" key="3">
    <source>
        <dbReference type="ARBA" id="ARBA00022898"/>
    </source>
</evidence>
<dbReference type="InterPro" id="IPR036052">
    <property type="entry name" value="TrpB-like_PALP_sf"/>
</dbReference>
<dbReference type="GO" id="GO:0003941">
    <property type="term" value="F:L-serine ammonia-lyase activity"/>
    <property type="evidence" value="ECO:0007669"/>
    <property type="project" value="TreeGrafter"/>
</dbReference>
<sequence>MNLLQVTYSSGNHGQATAWASRMSGVACSVVIPKKASKVKAEAIKGYGGELIFCEPYQAARKETCDKIAEEKGYAIVHTADYDIIAGQGTMAVELLEELPDLDAILVSASGGGTISGISIAAKAINKNVKVFMVEPEGKMAEKCMRSGERLWPNPPKILDTIADGISQQQLGHLTFPIICDLVEKDVFTVLVIEAASGATVAAAMSDKLKQMDPSMKKIGIIICGGNVDIDKLPWNSQKEPKG</sequence>
<reference evidence="5 6" key="1">
    <citation type="submission" date="2020-06" db="EMBL/GenBank/DDBJ databases">
        <authorList>
            <person name="Li R."/>
            <person name="Bekaert M."/>
        </authorList>
    </citation>
    <scope>NUCLEOTIDE SEQUENCE [LARGE SCALE GENOMIC DNA]</scope>
    <source>
        <strain evidence="6">wild</strain>
    </source>
</reference>
<dbReference type="AlphaFoldDB" id="A0A6J8B9T2"/>
<dbReference type="PANTHER" id="PTHR43050">
    <property type="entry name" value="SERINE / THREONINE RACEMASE FAMILY MEMBER"/>
    <property type="match status" value="1"/>
</dbReference>
<keyword evidence="5" id="KW-0413">Isomerase</keyword>
<gene>
    <name evidence="5" type="ORF">MCOR_16293</name>
</gene>
<evidence type="ECO:0000256" key="2">
    <source>
        <dbReference type="ARBA" id="ARBA00010869"/>
    </source>
</evidence>
<comment type="cofactor">
    <cofactor evidence="1">
        <name>pyridoxal 5'-phosphate</name>
        <dbReference type="ChEBI" id="CHEBI:597326"/>
    </cofactor>
</comment>
<keyword evidence="3" id="KW-0663">Pyridoxal phosphate</keyword>
<dbReference type="EMBL" id="CACVKT020002880">
    <property type="protein sequence ID" value="CAC5380323.1"/>
    <property type="molecule type" value="Genomic_DNA"/>
</dbReference>
<dbReference type="PANTHER" id="PTHR43050:SF1">
    <property type="entry name" value="SERINE RACEMASE"/>
    <property type="match status" value="1"/>
</dbReference>
<dbReference type="GO" id="GO:0005524">
    <property type="term" value="F:ATP binding"/>
    <property type="evidence" value="ECO:0007669"/>
    <property type="project" value="TreeGrafter"/>
</dbReference>
<comment type="similarity">
    <text evidence="2">Belongs to the serine/threonine dehydratase family.</text>
</comment>
<dbReference type="OrthoDB" id="4418812at2759"/>
<dbReference type="GO" id="GO:0018114">
    <property type="term" value="F:threonine racemase activity"/>
    <property type="evidence" value="ECO:0007669"/>
    <property type="project" value="TreeGrafter"/>
</dbReference>
<dbReference type="SUPFAM" id="SSF53686">
    <property type="entry name" value="Tryptophan synthase beta subunit-like PLP-dependent enzymes"/>
    <property type="match status" value="1"/>
</dbReference>